<dbReference type="Proteomes" id="UP000029646">
    <property type="component" value="Unassembled WGS sequence"/>
</dbReference>
<proteinExistence type="predicted"/>
<organism evidence="2 3">
    <name type="scientific">Jejuia pallidilutea</name>
    <dbReference type="NCBI Taxonomy" id="504487"/>
    <lineage>
        <taxon>Bacteria</taxon>
        <taxon>Pseudomonadati</taxon>
        <taxon>Bacteroidota</taxon>
        <taxon>Flavobacteriia</taxon>
        <taxon>Flavobacteriales</taxon>
        <taxon>Flavobacteriaceae</taxon>
        <taxon>Jejuia</taxon>
    </lineage>
</organism>
<reference evidence="2 3" key="1">
    <citation type="journal article" date="2014" name="Genome Announc.">
        <title>Draft Genome Sequence of Marine Flavobacterium Jejuia pallidilutea Strain 11shimoA1 and Pigmentation Mutants.</title>
        <authorList>
            <person name="Takatani N."/>
            <person name="Nakanishi M."/>
            <person name="Meirelles P."/>
            <person name="Mino S."/>
            <person name="Suda W."/>
            <person name="Oshima K."/>
            <person name="Hattori M."/>
            <person name="Ohkuma M."/>
            <person name="Hosokawa M."/>
            <person name="Miyashita K."/>
            <person name="Thompson F.L."/>
            <person name="Niwa A."/>
            <person name="Sawabe T."/>
            <person name="Sawabe T."/>
        </authorList>
    </citation>
    <scope>NUCLEOTIDE SEQUENCE [LARGE SCALE GENOMIC DNA]</scope>
    <source>
        <strain evidence="3">JCM19302</strain>
    </source>
</reference>
<accession>A0A090W5J7</accession>
<name>A0A090W5J7_9FLAO</name>
<feature type="compositionally biased region" description="Acidic residues" evidence="1">
    <location>
        <begin position="56"/>
        <end position="75"/>
    </location>
</feature>
<sequence>MSEPDNLQHADGKNEKIEVSETKNAPIENTVPQDDSSHNNAPEEERDTTEKKVSETQEDDGINEIEESNAEDAEDEGNKERHTIAFKEYDKMSLEALAIELEKLLKK</sequence>
<evidence type="ECO:0000256" key="1">
    <source>
        <dbReference type="SAM" id="MobiDB-lite"/>
    </source>
</evidence>
<feature type="region of interest" description="Disordered" evidence="1">
    <location>
        <begin position="1"/>
        <end position="81"/>
    </location>
</feature>
<feature type="compositionally biased region" description="Basic and acidic residues" evidence="1">
    <location>
        <begin position="35"/>
        <end position="55"/>
    </location>
</feature>
<evidence type="ECO:0000313" key="2">
    <source>
        <dbReference type="EMBL" id="GAL72216.1"/>
    </source>
</evidence>
<dbReference type="AlphaFoldDB" id="A0A090W5J7"/>
<protein>
    <submittedName>
        <fullName evidence="2">Uncharacterized protein</fullName>
    </submittedName>
</protein>
<feature type="compositionally biased region" description="Basic and acidic residues" evidence="1">
    <location>
        <begin position="1"/>
        <end position="21"/>
    </location>
</feature>
<gene>
    <name evidence="2" type="ORF">JCM19302_2133</name>
</gene>
<comment type="caution">
    <text evidence="2">The sequence shown here is derived from an EMBL/GenBank/DDBJ whole genome shotgun (WGS) entry which is preliminary data.</text>
</comment>
<evidence type="ECO:0000313" key="3">
    <source>
        <dbReference type="Proteomes" id="UP000029646"/>
    </source>
</evidence>
<dbReference type="EMBL" id="BBNS01000021">
    <property type="protein sequence ID" value="GAL72216.1"/>
    <property type="molecule type" value="Genomic_DNA"/>
</dbReference>